<name>A0ACC0WLT4_9STRA</name>
<dbReference type="Proteomes" id="UP001163321">
    <property type="component" value="Chromosome 11"/>
</dbReference>
<evidence type="ECO:0000313" key="2">
    <source>
        <dbReference type="Proteomes" id="UP001163321"/>
    </source>
</evidence>
<dbReference type="EMBL" id="CM047590">
    <property type="protein sequence ID" value="KAI9919347.1"/>
    <property type="molecule type" value="Genomic_DNA"/>
</dbReference>
<organism evidence="1 2">
    <name type="scientific">Peronosclerospora sorghi</name>
    <dbReference type="NCBI Taxonomy" id="230839"/>
    <lineage>
        <taxon>Eukaryota</taxon>
        <taxon>Sar</taxon>
        <taxon>Stramenopiles</taxon>
        <taxon>Oomycota</taxon>
        <taxon>Peronosporomycetes</taxon>
        <taxon>Peronosporales</taxon>
        <taxon>Peronosporaceae</taxon>
        <taxon>Peronosclerospora</taxon>
    </lineage>
</organism>
<gene>
    <name evidence="1" type="ORF">PsorP6_017562</name>
</gene>
<protein>
    <submittedName>
        <fullName evidence="1">Uncharacterized protein</fullName>
    </submittedName>
</protein>
<keyword evidence="2" id="KW-1185">Reference proteome</keyword>
<reference evidence="1 2" key="1">
    <citation type="journal article" date="2022" name="bioRxiv">
        <title>The genome of the oomycete Peronosclerospora sorghi, a cosmopolitan pathogen of maize and sorghum, is inflated with dispersed pseudogenes.</title>
        <authorList>
            <person name="Fletcher K."/>
            <person name="Martin F."/>
            <person name="Isakeit T."/>
            <person name="Cavanaugh K."/>
            <person name="Magill C."/>
            <person name="Michelmore R."/>
        </authorList>
    </citation>
    <scope>NUCLEOTIDE SEQUENCE [LARGE SCALE GENOMIC DNA]</scope>
    <source>
        <strain evidence="1">P6</strain>
    </source>
</reference>
<proteinExistence type="predicted"/>
<accession>A0ACC0WLT4</accession>
<sequence>MKLQLILTIVICTRFVLAKSTSEVQKHMPLLNATQDTSPVSRNLMPVTFAERWAETVDEGIREAFAAYEWEAYLEKINAKKSELENTQSIDWRDLNLLRGEEFYQRVVLQNCPPKDVFKELDYHNDPVRLVKIINIGKRSIDAELRSYASELEELLIQEWKTELNLNARALYQLLELDKLTSEKALYVNPAFATWLKFAQVTYKQSWRFVVALVLDHFQASALFVIYRGETPSEVEELLLKWDIVLQKAEKWHEIVEGDTESREIN</sequence>
<evidence type="ECO:0000313" key="1">
    <source>
        <dbReference type="EMBL" id="KAI9919347.1"/>
    </source>
</evidence>
<comment type="caution">
    <text evidence="1">The sequence shown here is derived from an EMBL/GenBank/DDBJ whole genome shotgun (WGS) entry which is preliminary data.</text>
</comment>